<keyword evidence="11" id="KW-1185">Reference proteome</keyword>
<accession>A0A9X0CH54</accession>
<evidence type="ECO:0000256" key="1">
    <source>
        <dbReference type="ARBA" id="ARBA00004141"/>
    </source>
</evidence>
<dbReference type="AlphaFoldDB" id="A0A9X0CH54"/>
<keyword evidence="3 8" id="KW-0812">Transmembrane</keyword>
<keyword evidence="7" id="KW-0407">Ion channel</keyword>
<dbReference type="SUPFAM" id="SSF81324">
    <property type="entry name" value="Voltage-gated potassium channels"/>
    <property type="match status" value="1"/>
</dbReference>
<evidence type="ECO:0000256" key="8">
    <source>
        <dbReference type="SAM" id="Phobius"/>
    </source>
</evidence>
<comment type="subcellular location">
    <subcellularLocation>
        <location evidence="1">Membrane</location>
        <topology evidence="1">Multi-pass membrane protein</topology>
    </subcellularLocation>
</comment>
<keyword evidence="5" id="KW-0406">Ion transport</keyword>
<dbReference type="PANTHER" id="PTHR11537">
    <property type="entry name" value="VOLTAGE-GATED POTASSIUM CHANNEL"/>
    <property type="match status" value="1"/>
</dbReference>
<evidence type="ECO:0000256" key="4">
    <source>
        <dbReference type="ARBA" id="ARBA00022989"/>
    </source>
</evidence>
<organism evidence="10 11">
    <name type="scientific">Desmophyllum pertusum</name>
    <dbReference type="NCBI Taxonomy" id="174260"/>
    <lineage>
        <taxon>Eukaryota</taxon>
        <taxon>Metazoa</taxon>
        <taxon>Cnidaria</taxon>
        <taxon>Anthozoa</taxon>
        <taxon>Hexacorallia</taxon>
        <taxon>Scleractinia</taxon>
        <taxon>Caryophylliina</taxon>
        <taxon>Caryophylliidae</taxon>
        <taxon>Desmophyllum</taxon>
    </lineage>
</organism>
<proteinExistence type="predicted"/>
<dbReference type="Gene3D" id="1.10.287.70">
    <property type="match status" value="1"/>
</dbReference>
<evidence type="ECO:0000256" key="2">
    <source>
        <dbReference type="ARBA" id="ARBA00022448"/>
    </source>
</evidence>
<protein>
    <recommendedName>
        <fullName evidence="9">Potassium channel domain-containing protein</fullName>
    </recommendedName>
</protein>
<sequence>MRAWNRTLFNASRTCAKRDTNGDIGKNLTIYFAAFEHEGMVDCEVDYFLTFETLHPVLVRTKSGHLVDIAGMTILELWPLLVLCFSCAALSGIIVWLLESRSNPEQFPRRFWRGICDGMWWAVVTMTTVGYGDKAPKSLLARLFAAIWMITGVVLLSMFTAQASARLIAQEMKSGNHLFGKKVRNEPFIAVW</sequence>
<evidence type="ECO:0000256" key="6">
    <source>
        <dbReference type="ARBA" id="ARBA00023136"/>
    </source>
</evidence>
<keyword evidence="6 8" id="KW-0472">Membrane</keyword>
<evidence type="ECO:0000313" key="11">
    <source>
        <dbReference type="Proteomes" id="UP001163046"/>
    </source>
</evidence>
<evidence type="ECO:0000259" key="9">
    <source>
        <dbReference type="Pfam" id="PF07885"/>
    </source>
</evidence>
<feature type="transmembrane region" description="Helical" evidence="8">
    <location>
        <begin position="143"/>
        <end position="163"/>
    </location>
</feature>
<comment type="caution">
    <text evidence="10">The sequence shown here is derived from an EMBL/GenBank/DDBJ whole genome shotgun (WGS) entry which is preliminary data.</text>
</comment>
<dbReference type="GO" id="GO:0005251">
    <property type="term" value="F:delayed rectifier potassium channel activity"/>
    <property type="evidence" value="ECO:0007669"/>
    <property type="project" value="TreeGrafter"/>
</dbReference>
<keyword evidence="2" id="KW-0813">Transport</keyword>
<dbReference type="GO" id="GO:0001508">
    <property type="term" value="P:action potential"/>
    <property type="evidence" value="ECO:0007669"/>
    <property type="project" value="TreeGrafter"/>
</dbReference>
<name>A0A9X0CH54_9CNID</name>
<dbReference type="InterPro" id="IPR013099">
    <property type="entry name" value="K_chnl_dom"/>
</dbReference>
<evidence type="ECO:0000313" key="10">
    <source>
        <dbReference type="EMBL" id="KAJ7351046.1"/>
    </source>
</evidence>
<dbReference type="PANTHER" id="PTHR11537:SF252">
    <property type="entry name" value="POTASSIUM VOLTAGE-GATED CHANNEL PROTEIN SHAW"/>
    <property type="match status" value="1"/>
</dbReference>
<dbReference type="Proteomes" id="UP001163046">
    <property type="component" value="Unassembled WGS sequence"/>
</dbReference>
<dbReference type="GO" id="GO:0008076">
    <property type="term" value="C:voltage-gated potassium channel complex"/>
    <property type="evidence" value="ECO:0007669"/>
    <property type="project" value="InterPro"/>
</dbReference>
<feature type="transmembrane region" description="Helical" evidence="8">
    <location>
        <begin position="77"/>
        <end position="98"/>
    </location>
</feature>
<dbReference type="Pfam" id="PF07885">
    <property type="entry name" value="Ion_trans_2"/>
    <property type="match status" value="1"/>
</dbReference>
<dbReference type="GO" id="GO:0015276">
    <property type="term" value="F:ligand-gated monoatomic ion channel activity"/>
    <property type="evidence" value="ECO:0007669"/>
    <property type="project" value="InterPro"/>
</dbReference>
<keyword evidence="4 8" id="KW-1133">Transmembrane helix</keyword>
<dbReference type="OrthoDB" id="5975586at2759"/>
<evidence type="ECO:0000256" key="3">
    <source>
        <dbReference type="ARBA" id="ARBA00022692"/>
    </source>
</evidence>
<dbReference type="InterPro" id="IPR028325">
    <property type="entry name" value="VG_K_chnl"/>
</dbReference>
<dbReference type="PRINTS" id="PR00169">
    <property type="entry name" value="KCHANNEL"/>
</dbReference>
<gene>
    <name evidence="10" type="ORF">OS493_037109</name>
</gene>
<dbReference type="EMBL" id="MU827368">
    <property type="protein sequence ID" value="KAJ7351046.1"/>
    <property type="molecule type" value="Genomic_DNA"/>
</dbReference>
<reference evidence="10" key="1">
    <citation type="submission" date="2023-01" db="EMBL/GenBank/DDBJ databases">
        <title>Genome assembly of the deep-sea coral Lophelia pertusa.</title>
        <authorList>
            <person name="Herrera S."/>
            <person name="Cordes E."/>
        </authorList>
    </citation>
    <scope>NUCLEOTIDE SEQUENCE</scope>
    <source>
        <strain evidence="10">USNM1676648</strain>
        <tissue evidence="10">Polyp</tissue>
    </source>
</reference>
<evidence type="ECO:0000256" key="5">
    <source>
        <dbReference type="ARBA" id="ARBA00023065"/>
    </source>
</evidence>
<feature type="transmembrane region" description="Helical" evidence="8">
    <location>
        <begin position="110"/>
        <end position="131"/>
    </location>
</feature>
<feature type="domain" description="Potassium channel" evidence="9">
    <location>
        <begin position="97"/>
        <end position="165"/>
    </location>
</feature>
<evidence type="ECO:0000256" key="7">
    <source>
        <dbReference type="ARBA" id="ARBA00023303"/>
    </source>
</evidence>